<keyword evidence="3 6" id="KW-0812">Transmembrane</keyword>
<gene>
    <name evidence="8" type="ORF">ETQ85_14915</name>
</gene>
<comment type="caution">
    <text evidence="8">The sequence shown here is derived from an EMBL/GenBank/DDBJ whole genome shotgun (WGS) entry which is preliminary data.</text>
</comment>
<evidence type="ECO:0000256" key="5">
    <source>
        <dbReference type="ARBA" id="ARBA00023136"/>
    </source>
</evidence>
<dbReference type="EMBL" id="SDKK01000013">
    <property type="protein sequence ID" value="TYC55301.1"/>
    <property type="molecule type" value="Genomic_DNA"/>
</dbReference>
<feature type="transmembrane region" description="Helical" evidence="6">
    <location>
        <begin position="178"/>
        <end position="198"/>
    </location>
</feature>
<dbReference type="AlphaFoldDB" id="A0A6C2CMW0"/>
<dbReference type="Pfam" id="PF00892">
    <property type="entry name" value="EamA"/>
    <property type="match status" value="2"/>
</dbReference>
<reference evidence="8 9" key="1">
    <citation type="submission" date="2019-01" db="EMBL/GenBank/DDBJ databases">
        <title>Zoogloea oleivorans genome sequencing and assembly.</title>
        <authorList>
            <person name="Tancsics A."/>
            <person name="Farkas M."/>
            <person name="Kriszt B."/>
            <person name="Maroti G."/>
            <person name="Horvath B."/>
        </authorList>
    </citation>
    <scope>NUCLEOTIDE SEQUENCE [LARGE SCALE GENOMIC DNA]</scope>
    <source>
        <strain evidence="8 9">Buc</strain>
    </source>
</reference>
<feature type="transmembrane region" description="Helical" evidence="6">
    <location>
        <begin position="63"/>
        <end position="84"/>
    </location>
</feature>
<dbReference type="InterPro" id="IPR000620">
    <property type="entry name" value="EamA_dom"/>
</dbReference>
<keyword evidence="5 6" id="KW-0472">Membrane</keyword>
<feature type="transmembrane region" description="Helical" evidence="6">
    <location>
        <begin position="210"/>
        <end position="232"/>
    </location>
</feature>
<evidence type="ECO:0000256" key="2">
    <source>
        <dbReference type="ARBA" id="ARBA00007362"/>
    </source>
</evidence>
<name>A0A6C2CMW0_9RHOO</name>
<evidence type="ECO:0000256" key="6">
    <source>
        <dbReference type="SAM" id="Phobius"/>
    </source>
</evidence>
<feature type="transmembrane region" description="Helical" evidence="6">
    <location>
        <begin position="239"/>
        <end position="258"/>
    </location>
</feature>
<evidence type="ECO:0000256" key="1">
    <source>
        <dbReference type="ARBA" id="ARBA00004141"/>
    </source>
</evidence>
<feature type="transmembrane region" description="Helical" evidence="6">
    <location>
        <begin position="148"/>
        <end position="166"/>
    </location>
</feature>
<dbReference type="PANTHER" id="PTHR32322:SF2">
    <property type="entry name" value="EAMA DOMAIN-CONTAINING PROTEIN"/>
    <property type="match status" value="1"/>
</dbReference>
<evidence type="ECO:0000313" key="9">
    <source>
        <dbReference type="Proteomes" id="UP000389128"/>
    </source>
</evidence>
<dbReference type="GO" id="GO:0016020">
    <property type="term" value="C:membrane"/>
    <property type="evidence" value="ECO:0007669"/>
    <property type="project" value="UniProtKB-SubCell"/>
</dbReference>
<dbReference type="OrthoDB" id="5186724at2"/>
<evidence type="ECO:0000313" key="8">
    <source>
        <dbReference type="EMBL" id="TYC55301.1"/>
    </source>
</evidence>
<dbReference type="SUPFAM" id="SSF103481">
    <property type="entry name" value="Multidrug resistance efflux transporter EmrE"/>
    <property type="match status" value="2"/>
</dbReference>
<feature type="transmembrane region" description="Helical" evidence="6">
    <location>
        <begin position="30"/>
        <end position="51"/>
    </location>
</feature>
<dbReference type="Proteomes" id="UP000389128">
    <property type="component" value="Unassembled WGS sequence"/>
</dbReference>
<organism evidence="8 9">
    <name type="scientific">Zoogloea oleivorans</name>
    <dbReference type="NCBI Taxonomy" id="1552750"/>
    <lineage>
        <taxon>Bacteria</taxon>
        <taxon>Pseudomonadati</taxon>
        <taxon>Pseudomonadota</taxon>
        <taxon>Betaproteobacteria</taxon>
        <taxon>Rhodocyclales</taxon>
        <taxon>Zoogloeaceae</taxon>
        <taxon>Zoogloea</taxon>
    </lineage>
</organism>
<keyword evidence="9" id="KW-1185">Reference proteome</keyword>
<feature type="domain" description="EamA" evidence="7">
    <location>
        <begin position="148"/>
        <end position="281"/>
    </location>
</feature>
<proteinExistence type="inferred from homology"/>
<evidence type="ECO:0000256" key="3">
    <source>
        <dbReference type="ARBA" id="ARBA00022692"/>
    </source>
</evidence>
<evidence type="ECO:0000256" key="4">
    <source>
        <dbReference type="ARBA" id="ARBA00022989"/>
    </source>
</evidence>
<dbReference type="InterPro" id="IPR050638">
    <property type="entry name" value="AA-Vitamin_Transporters"/>
</dbReference>
<sequence length="298" mass="31385">MSVPVAYASVVLLWSTTPLAINWSLEGGSFAFAVFSRMIVGLLCAVAVLLVTGVGFPLHRTVWPAYLVGGTSLFGTMLCTYWGAQFIHSGLLSVIFGLSPLVTSVMAALWLKERALTPVRIVGMLLALGGLVIVFGDGQGLGSPQAGIGLAAVLLAVFINSAGLVWMKRVAGHTPPLAITAGVMLVSLPLFGLAWLITDGHWPASLPLRSVLAIAYLGVFGSVLGFALYYYLMKHMDAAALALITVVTPLLALFLGRFLNDEALPAQVWGGAATISAGLFLHQRGLPALPACFRRRPS</sequence>
<evidence type="ECO:0000259" key="7">
    <source>
        <dbReference type="Pfam" id="PF00892"/>
    </source>
</evidence>
<accession>A0A6C2CMW0</accession>
<comment type="subcellular location">
    <subcellularLocation>
        <location evidence="1">Membrane</location>
        <topology evidence="1">Multi-pass membrane protein</topology>
    </subcellularLocation>
</comment>
<feature type="transmembrane region" description="Helical" evidence="6">
    <location>
        <begin position="90"/>
        <end position="111"/>
    </location>
</feature>
<dbReference type="RefSeq" id="WP_148579868.1">
    <property type="nucleotide sequence ID" value="NZ_JAVEUW010000119.1"/>
</dbReference>
<protein>
    <submittedName>
        <fullName evidence="8">DMT family transporter</fullName>
    </submittedName>
</protein>
<dbReference type="InterPro" id="IPR037185">
    <property type="entry name" value="EmrE-like"/>
</dbReference>
<feature type="domain" description="EamA" evidence="7">
    <location>
        <begin position="9"/>
        <end position="135"/>
    </location>
</feature>
<keyword evidence="4 6" id="KW-1133">Transmembrane helix</keyword>
<comment type="similarity">
    <text evidence="2">Belongs to the EamA transporter family.</text>
</comment>
<dbReference type="PANTHER" id="PTHR32322">
    <property type="entry name" value="INNER MEMBRANE TRANSPORTER"/>
    <property type="match status" value="1"/>
</dbReference>
<feature type="transmembrane region" description="Helical" evidence="6">
    <location>
        <begin position="118"/>
        <end position="136"/>
    </location>
</feature>